<reference evidence="2 3" key="2">
    <citation type="submission" date="2018-11" db="EMBL/GenBank/DDBJ databases">
        <authorList>
            <consortium name="Pathogen Informatics"/>
        </authorList>
    </citation>
    <scope>NUCLEOTIDE SEQUENCE [LARGE SCALE GENOMIC DNA]</scope>
    <source>
        <strain evidence="2 3">Egypt</strain>
    </source>
</reference>
<evidence type="ECO:0000313" key="3">
    <source>
        <dbReference type="Proteomes" id="UP000272942"/>
    </source>
</evidence>
<evidence type="ECO:0000313" key="4">
    <source>
        <dbReference type="WBParaSite" id="ECPE_0000135301-mRNA-1"/>
    </source>
</evidence>
<gene>
    <name evidence="2" type="ORF">ECPE_LOCUS1353</name>
</gene>
<dbReference type="WBParaSite" id="ECPE_0000135301-mRNA-1">
    <property type="protein sequence ID" value="ECPE_0000135301-mRNA-1"/>
    <property type="gene ID" value="ECPE_0000135301"/>
</dbReference>
<name>A0A183A318_9TREM</name>
<dbReference type="InterPro" id="IPR021109">
    <property type="entry name" value="Peptidase_aspartic_dom_sf"/>
</dbReference>
<dbReference type="Proteomes" id="UP000272942">
    <property type="component" value="Unassembled WGS sequence"/>
</dbReference>
<accession>A0A183A318</accession>
<protein>
    <submittedName>
        <fullName evidence="4">Peptidase A2 domain-containing protein</fullName>
    </submittedName>
</protein>
<proteinExistence type="predicted"/>
<keyword evidence="3" id="KW-1185">Reference proteome</keyword>
<evidence type="ECO:0000313" key="2">
    <source>
        <dbReference type="EMBL" id="VDP37315.1"/>
    </source>
</evidence>
<dbReference type="EMBL" id="UZAN01007958">
    <property type="protein sequence ID" value="VDP37315.1"/>
    <property type="molecule type" value="Genomic_DNA"/>
</dbReference>
<sequence>MCDRLVAGINNLSLKRKLLEKKDLTFAEARKICEQNDDLMKATSSEAVTLFQRQKTPPNRPPTAKRAPKPQKDSPGPATQFPYRGVTLQSGTTHKFIVDTGSKESIISNAVLRSICPQAKIQPTSMRILGVTGHQLPLLGEVSLMVHSK</sequence>
<organism evidence="4">
    <name type="scientific">Echinostoma caproni</name>
    <dbReference type="NCBI Taxonomy" id="27848"/>
    <lineage>
        <taxon>Eukaryota</taxon>
        <taxon>Metazoa</taxon>
        <taxon>Spiralia</taxon>
        <taxon>Lophotrochozoa</taxon>
        <taxon>Platyhelminthes</taxon>
        <taxon>Trematoda</taxon>
        <taxon>Digenea</taxon>
        <taxon>Plagiorchiida</taxon>
        <taxon>Echinostomata</taxon>
        <taxon>Echinostomatoidea</taxon>
        <taxon>Echinostomatidae</taxon>
        <taxon>Echinostoma</taxon>
    </lineage>
</organism>
<dbReference type="SUPFAM" id="SSF50630">
    <property type="entry name" value="Acid proteases"/>
    <property type="match status" value="1"/>
</dbReference>
<feature type="compositionally biased region" description="Polar residues" evidence="1">
    <location>
        <begin position="44"/>
        <end position="57"/>
    </location>
</feature>
<feature type="region of interest" description="Disordered" evidence="1">
    <location>
        <begin position="44"/>
        <end position="85"/>
    </location>
</feature>
<reference evidence="4" key="1">
    <citation type="submission" date="2016-06" db="UniProtKB">
        <authorList>
            <consortium name="WormBaseParasite"/>
        </authorList>
    </citation>
    <scope>IDENTIFICATION</scope>
</reference>
<dbReference type="AlphaFoldDB" id="A0A183A318"/>
<evidence type="ECO:0000256" key="1">
    <source>
        <dbReference type="SAM" id="MobiDB-lite"/>
    </source>
</evidence>